<keyword evidence="1" id="KW-0742">SOS response</keyword>
<dbReference type="Pfam" id="PF13304">
    <property type="entry name" value="AAA_21"/>
    <property type="match status" value="1"/>
</dbReference>
<proteinExistence type="predicted"/>
<reference evidence="4" key="1">
    <citation type="submission" date="2022-06" db="EMBL/GenBank/DDBJ databases">
        <title>Ornithinimicrobium JY.X270.</title>
        <authorList>
            <person name="Huang Y."/>
        </authorList>
    </citation>
    <scope>NUCLEOTIDE SEQUENCE</scope>
    <source>
        <strain evidence="4">JY.X270</strain>
    </source>
</reference>
<evidence type="ECO:0000313" key="4">
    <source>
        <dbReference type="EMBL" id="USQ76952.1"/>
    </source>
</evidence>
<evidence type="ECO:0000313" key="5">
    <source>
        <dbReference type="Proteomes" id="UP001056535"/>
    </source>
</evidence>
<evidence type="ECO:0000256" key="1">
    <source>
        <dbReference type="ARBA" id="ARBA00023236"/>
    </source>
</evidence>
<feature type="domain" description="ATPase AAA-type core" evidence="3">
    <location>
        <begin position="25"/>
        <end position="348"/>
    </location>
</feature>
<dbReference type="PANTHER" id="PTHR32182:SF25">
    <property type="entry name" value="SLR1056 PROTEIN"/>
    <property type="match status" value="1"/>
</dbReference>
<keyword evidence="1" id="KW-0227">DNA damage</keyword>
<evidence type="ECO:0000256" key="2">
    <source>
        <dbReference type="SAM" id="MobiDB-lite"/>
    </source>
</evidence>
<feature type="region of interest" description="Disordered" evidence="2">
    <location>
        <begin position="358"/>
        <end position="378"/>
    </location>
</feature>
<dbReference type="Proteomes" id="UP001056535">
    <property type="component" value="Chromosome"/>
</dbReference>
<dbReference type="InterPro" id="IPR003959">
    <property type="entry name" value="ATPase_AAA_core"/>
</dbReference>
<dbReference type="InterPro" id="IPR014555">
    <property type="entry name" value="RecF-like"/>
</dbReference>
<evidence type="ECO:0000259" key="3">
    <source>
        <dbReference type="Pfam" id="PF13304"/>
    </source>
</evidence>
<dbReference type="RefSeq" id="WP_252621655.1">
    <property type="nucleotide sequence ID" value="NZ_CP099490.1"/>
</dbReference>
<dbReference type="SUPFAM" id="SSF52540">
    <property type="entry name" value="P-loop containing nucleoside triphosphate hydrolases"/>
    <property type="match status" value="1"/>
</dbReference>
<protein>
    <submittedName>
        <fullName evidence="4">AAA family ATPase</fullName>
    </submittedName>
</protein>
<dbReference type="EMBL" id="CP099490">
    <property type="protein sequence ID" value="USQ76952.1"/>
    <property type="molecule type" value="Genomic_DNA"/>
</dbReference>
<dbReference type="Gene3D" id="3.40.50.300">
    <property type="entry name" value="P-loop containing nucleotide triphosphate hydrolases"/>
    <property type="match status" value="2"/>
</dbReference>
<keyword evidence="5" id="KW-1185">Reference proteome</keyword>
<accession>A0ABY4YK04</accession>
<sequence length="386" mass="40819">MIRTIAIQGYRSIRDLALELSGLDVVTGANGSGKSNLYRALRLLAGCADGSVVGAIARDGGLGSILWAGPERPAKEVVTGHAPAQGTVRRGPVGLRLGYSGDDLGYLVDLGIPPPGHSPFVNDPEIKREQVFHGAVARAGSLLVDRHGPVVKVREGAWRTLDWQVAPSESLLAEAVGLEDAPEIAAVRGAIRGWRFYDHFRTDVDAPARQPCIGTVSPVLAADGGNLAAVLTTISFQGDQDGVQSAVDAAFPGSSLGLSQLDDGRVQASLRQPGLLRPLRPTELSDGTLRYLLLVAALKTTRPPGLMVLNEPETSLHRDLLPALATLIADAAPSTQVVVVTHSPELIESLVEHGARRHELTKDAAGTRSAQDGGLLSGPRWEWPRR</sequence>
<dbReference type="PIRSF" id="PIRSF029347">
    <property type="entry name" value="RecF"/>
    <property type="match status" value="1"/>
</dbReference>
<gene>
    <name evidence="4" type="ORF">NF557_03245</name>
</gene>
<dbReference type="PANTHER" id="PTHR32182">
    <property type="entry name" value="DNA REPLICATION AND REPAIR PROTEIN RECF"/>
    <property type="match status" value="1"/>
</dbReference>
<organism evidence="4 5">
    <name type="scientific">Ornithinimicrobium cryptoxanthini</name>
    <dbReference type="NCBI Taxonomy" id="2934161"/>
    <lineage>
        <taxon>Bacteria</taxon>
        <taxon>Bacillati</taxon>
        <taxon>Actinomycetota</taxon>
        <taxon>Actinomycetes</taxon>
        <taxon>Micrococcales</taxon>
        <taxon>Ornithinimicrobiaceae</taxon>
        <taxon>Ornithinimicrobium</taxon>
    </lineage>
</organism>
<name>A0ABY4YK04_9MICO</name>
<dbReference type="InterPro" id="IPR027417">
    <property type="entry name" value="P-loop_NTPase"/>
</dbReference>